<sequence>MHACMHKNSKPTGRRLGAVLLFCLLSALASSFSLLLFPSDTLMCMFVPQLRNVLHDQLHHGGDGGDGYCVCSNPPTRVITCTVLAGQRL</sequence>
<accession>A0A2M4DRK2</accession>
<evidence type="ECO:0000313" key="1">
    <source>
        <dbReference type="EMBL" id="MBW79768.1"/>
    </source>
</evidence>
<organism evidence="1">
    <name type="scientific">Anopheles darlingi</name>
    <name type="common">Mosquito</name>
    <dbReference type="NCBI Taxonomy" id="43151"/>
    <lineage>
        <taxon>Eukaryota</taxon>
        <taxon>Metazoa</taxon>
        <taxon>Ecdysozoa</taxon>
        <taxon>Arthropoda</taxon>
        <taxon>Hexapoda</taxon>
        <taxon>Insecta</taxon>
        <taxon>Pterygota</taxon>
        <taxon>Neoptera</taxon>
        <taxon>Endopterygota</taxon>
        <taxon>Diptera</taxon>
        <taxon>Nematocera</taxon>
        <taxon>Culicoidea</taxon>
        <taxon>Culicidae</taxon>
        <taxon>Anophelinae</taxon>
        <taxon>Anopheles</taxon>
    </lineage>
</organism>
<name>A0A2M4DRK2_ANODA</name>
<protein>
    <submittedName>
        <fullName evidence="1">Uncharacterized protein</fullName>
    </submittedName>
</protein>
<dbReference type="AlphaFoldDB" id="A0A2M4DRK2"/>
<reference evidence="1" key="1">
    <citation type="submission" date="2018-01" db="EMBL/GenBank/DDBJ databases">
        <title>An insight into the sialome of Amazonian anophelines.</title>
        <authorList>
            <person name="Ribeiro J.M."/>
            <person name="Scarpassa V."/>
            <person name="Calvo E."/>
        </authorList>
    </citation>
    <scope>NUCLEOTIDE SEQUENCE</scope>
</reference>
<dbReference type="EMBL" id="GGFL01015590">
    <property type="protein sequence ID" value="MBW79768.1"/>
    <property type="molecule type" value="Transcribed_RNA"/>
</dbReference>
<proteinExistence type="predicted"/>